<organism evidence="2">
    <name type="scientific">Chrysodeixis chalcites nucleopolyhedrovirus</name>
    <dbReference type="NCBI Taxonomy" id="320432"/>
    <lineage>
        <taxon>Viruses</taxon>
        <taxon>Viruses incertae sedis</taxon>
        <taxon>Naldaviricetes</taxon>
        <taxon>Lefavirales</taxon>
        <taxon>Baculoviridae</taxon>
        <taxon>Alphabaculovirus</taxon>
        <taxon>Alphabaculovirus chrychalcites</taxon>
    </lineage>
</organism>
<proteinExistence type="predicted"/>
<feature type="region of interest" description="Disordered" evidence="1">
    <location>
        <begin position="163"/>
        <end position="186"/>
    </location>
</feature>
<name>T1QZB4_9ABAC</name>
<evidence type="ECO:0000313" key="2">
    <source>
        <dbReference type="EMBL" id="AGE61447.1"/>
    </source>
</evidence>
<dbReference type="EMBL" id="JX560540">
    <property type="protein sequence ID" value="AGE61447.1"/>
    <property type="molecule type" value="Genomic_DNA"/>
</dbReference>
<feature type="compositionally biased region" description="Acidic residues" evidence="1">
    <location>
        <begin position="166"/>
        <end position="186"/>
    </location>
</feature>
<protein>
    <submittedName>
        <fullName evidence="2">Uncharacterized protein</fullName>
    </submittedName>
</protein>
<sequence length="289" mass="33879">MNSKHSNELLLGDLDLENIHPSKWMECIILKARKYIMSQQLKITFNERTILVQQFNDMFKKLKNRRVEFIDYSVVQEEEYKIWLRLETLKTKLVFLKKEGVIELQKEIAAAYEDMSSDDDYDDDDENMFAGNKKIFKRNAIDDDSNKNKEEVVDVDKEDVSIKETVDEDSDDDDNDYVDEDDSEDGSFEKATEAYTNFFNDHMIFDVLKDLDMHGLSLFEILVELAYQSKVNVLAMEDVMKLAKENEKQLKMVIKGLNKKIAELTFDDKASTSANIEKKINKLFFMYLI</sequence>
<accession>T1QZB4</accession>
<evidence type="ECO:0000256" key="1">
    <source>
        <dbReference type="SAM" id="MobiDB-lite"/>
    </source>
</evidence>
<reference evidence="2" key="1">
    <citation type="journal article" date="2013" name="Genome Announc.">
        <title>Complete Genome Sequences of Five Chrysodeixis chalcites Nucleopolyhedrovirus Genotypes from a Canary Islands Isolate.</title>
        <authorList>
            <person name="Bernal A."/>
            <person name="Williams T."/>
            <person name="Munoz D."/>
            <person name="Caballero P."/>
            <person name="Simon O."/>
        </authorList>
    </citation>
    <scope>NUCLEOTIDE SEQUENCE</scope>
    <source>
        <strain evidence="2">TF1</strain>
    </source>
</reference>